<evidence type="ECO:0000313" key="3">
    <source>
        <dbReference type="Proteomes" id="UP001499841"/>
    </source>
</evidence>
<dbReference type="PANTHER" id="PTHR11070:SF2">
    <property type="entry name" value="ATP-DEPENDENT DNA HELICASE SRS2"/>
    <property type="match status" value="1"/>
</dbReference>
<sequence>MPRLFPPDPDFPDGFHGERAVWEALRDQLPDEAVLFRSIPLIEGAKEREIDLLVAWPGAGIAVIEVKGGNVWKDDAGAWHVSSGGGERRIEDPAEQVQDARHLLQSYLRRRGSGPAAVASSRTAHLVALPFTEVPQDWSAPNLARTMVVDRHELGHVAARVLHAIDAHGAGHKPLSAVEAQILVDVVASSLPRQVDSIARAAEQRAVVEQLTRDQAHLLTQFLSHQSRARVIGGAGTGKTWVATAQARRLARSGRRVALVCYSRGLGRFFERLVATWPARDRPAYVGLFHDLPIRWGAEPGADDDSDYWERRLPEQLGTLAATRPAGELFDAVVVDEAQDFSDIWWPNLLQCLRDPERGGLYVFLDDGQRVFPRNGHDPIELPPFQLEENLRNTKQIAQLIGSMSQVAMRPRGAPGEPVRVVDVVPEEAVEVADDAVEALLGEGWDPGHVALLTTGRRHPEQRHSVELAGYQEYWDDFLAGEDVFYGHVLGFKGLERPVVVLCVNGFRDLERAREILYTGLSRASSLLVVVGPRALVEEIGGEGARRRLAGAQQWTVTADVP</sequence>
<keyword evidence="3" id="KW-1185">Reference proteome</keyword>
<accession>A0ABP8EVB1</accession>
<dbReference type="Pfam" id="PF13538">
    <property type="entry name" value="UvrD_C_2"/>
    <property type="match status" value="1"/>
</dbReference>
<gene>
    <name evidence="2" type="ORF">GCM10022262_22810</name>
</gene>
<organism evidence="2 3">
    <name type="scientific">Georgenia daeguensis</name>
    <dbReference type="NCBI Taxonomy" id="908355"/>
    <lineage>
        <taxon>Bacteria</taxon>
        <taxon>Bacillati</taxon>
        <taxon>Actinomycetota</taxon>
        <taxon>Actinomycetes</taxon>
        <taxon>Micrococcales</taxon>
        <taxon>Bogoriellaceae</taxon>
        <taxon>Georgenia</taxon>
    </lineage>
</organism>
<dbReference type="RefSeq" id="WP_345041186.1">
    <property type="nucleotide sequence ID" value="NZ_BAABBA010000010.1"/>
</dbReference>
<dbReference type="PROSITE" id="PS50965">
    <property type="entry name" value="NERD"/>
    <property type="match status" value="1"/>
</dbReference>
<dbReference type="Gene3D" id="3.40.50.300">
    <property type="entry name" value="P-loop containing nucleotide triphosphate hydrolases"/>
    <property type="match status" value="1"/>
</dbReference>
<dbReference type="Proteomes" id="UP001499841">
    <property type="component" value="Unassembled WGS sequence"/>
</dbReference>
<comment type="caution">
    <text evidence="2">The sequence shown here is derived from an EMBL/GenBank/DDBJ whole genome shotgun (WGS) entry which is preliminary data.</text>
</comment>
<evidence type="ECO:0000259" key="1">
    <source>
        <dbReference type="PROSITE" id="PS50965"/>
    </source>
</evidence>
<protein>
    <submittedName>
        <fullName evidence="2">ATP-binding domain-containing protein</fullName>
    </submittedName>
</protein>
<dbReference type="InterPro" id="IPR000212">
    <property type="entry name" value="DNA_helicase_UvrD/REP"/>
</dbReference>
<dbReference type="SUPFAM" id="SSF52540">
    <property type="entry name" value="P-loop containing nucleoside triphosphate hydrolases"/>
    <property type="match status" value="1"/>
</dbReference>
<dbReference type="Pfam" id="PF08378">
    <property type="entry name" value="NERD"/>
    <property type="match status" value="1"/>
</dbReference>
<evidence type="ECO:0000313" key="2">
    <source>
        <dbReference type="EMBL" id="GAA4287921.1"/>
    </source>
</evidence>
<dbReference type="GO" id="GO:0005524">
    <property type="term" value="F:ATP binding"/>
    <property type="evidence" value="ECO:0007669"/>
    <property type="project" value="UniProtKB-KW"/>
</dbReference>
<keyword evidence="2" id="KW-0067">ATP-binding</keyword>
<dbReference type="PANTHER" id="PTHR11070">
    <property type="entry name" value="UVRD / RECB / PCRA DNA HELICASE FAMILY MEMBER"/>
    <property type="match status" value="1"/>
</dbReference>
<dbReference type="InterPro" id="IPR027417">
    <property type="entry name" value="P-loop_NTPase"/>
</dbReference>
<dbReference type="InterPro" id="IPR027785">
    <property type="entry name" value="UvrD-like_helicase_C"/>
</dbReference>
<proteinExistence type="predicted"/>
<dbReference type="InterPro" id="IPR011528">
    <property type="entry name" value="NERD"/>
</dbReference>
<feature type="domain" description="NERD" evidence="1">
    <location>
        <begin position="13"/>
        <end position="127"/>
    </location>
</feature>
<dbReference type="EMBL" id="BAABBA010000010">
    <property type="protein sequence ID" value="GAA4287921.1"/>
    <property type="molecule type" value="Genomic_DNA"/>
</dbReference>
<keyword evidence="2" id="KW-0547">Nucleotide-binding</keyword>
<reference evidence="3" key="1">
    <citation type="journal article" date="2019" name="Int. J. Syst. Evol. Microbiol.">
        <title>The Global Catalogue of Microorganisms (GCM) 10K type strain sequencing project: providing services to taxonomists for standard genome sequencing and annotation.</title>
        <authorList>
            <consortium name="The Broad Institute Genomics Platform"/>
            <consortium name="The Broad Institute Genome Sequencing Center for Infectious Disease"/>
            <person name="Wu L."/>
            <person name="Ma J."/>
        </authorList>
    </citation>
    <scope>NUCLEOTIDE SEQUENCE [LARGE SCALE GENOMIC DNA]</scope>
    <source>
        <strain evidence="3">JCM 17459</strain>
    </source>
</reference>
<name>A0ABP8EVB1_9MICO</name>